<dbReference type="InterPro" id="IPR036388">
    <property type="entry name" value="WH-like_DNA-bd_sf"/>
</dbReference>
<evidence type="ECO:0000256" key="1">
    <source>
        <dbReference type="SAM" id="MobiDB-lite"/>
    </source>
</evidence>
<dbReference type="EMBL" id="CP103445">
    <property type="protein sequence ID" value="UWS31966.1"/>
    <property type="molecule type" value="Genomic_DNA"/>
</dbReference>
<name>A0ABY5X3K2_ERWPY</name>
<evidence type="ECO:0000313" key="3">
    <source>
        <dbReference type="Proteomes" id="UP001058553"/>
    </source>
</evidence>
<protein>
    <submittedName>
        <fullName evidence="2">Helix-turn-helix domain-containing protein</fullName>
    </submittedName>
</protein>
<evidence type="ECO:0000313" key="2">
    <source>
        <dbReference type="EMBL" id="UWS31966.1"/>
    </source>
</evidence>
<accession>A0ABY5X3K2</accession>
<gene>
    <name evidence="2" type="ORF">NYP84_09765</name>
</gene>
<reference evidence="2" key="1">
    <citation type="submission" date="2022-07" db="EMBL/GenBank/DDBJ databases">
        <title>Genetic diversity of Erwinia pyrifoliae.</title>
        <authorList>
            <person name="Park D.S."/>
            <person name="Ham H."/>
        </authorList>
    </citation>
    <scope>NUCLEOTIDE SEQUENCE</scope>
    <source>
        <strain evidence="2">CP201486</strain>
    </source>
</reference>
<dbReference type="GeneID" id="92236775"/>
<organism evidence="2 3">
    <name type="scientific">Erwinia pyrifoliae</name>
    <dbReference type="NCBI Taxonomy" id="79967"/>
    <lineage>
        <taxon>Bacteria</taxon>
        <taxon>Pseudomonadati</taxon>
        <taxon>Pseudomonadota</taxon>
        <taxon>Gammaproteobacteria</taxon>
        <taxon>Enterobacterales</taxon>
        <taxon>Erwiniaceae</taxon>
        <taxon>Erwinia</taxon>
    </lineage>
</organism>
<dbReference type="Proteomes" id="UP001058553">
    <property type="component" value="Chromosome"/>
</dbReference>
<sequence length="350" mass="38968">MSSKLHGLVWEGCGPSGMTLSRIAVLARLADYSNDEGYSWPAVDTIREQVGAKSKTTVRAAIKELESAGWLSVKERTSGGRNISNAYQLDVEKLEQAAEAARKKKRRVSKTDPSNINPSNSDRSNFEGSNNVTSGGQNLVGEGSTIDPDPLRDPKTDPSDKKTVGRPALPADEQQSEGSLKINYDDVLTAYHEILPEMPKVLALTDDRRGKLRFLWKKFEFNQNRWAAYLRFIAKNCRWMLENRPDAASGKTWRKKSFDYLITVKCYIAVIEKRANDLPTVARVNGAERDDAFSRLVANPGKPRNRVEELARGAASGLGRMNEVMGRAAWKSIWAEAVRKASEENVQRPA</sequence>
<feature type="compositionally biased region" description="Basic and acidic residues" evidence="1">
    <location>
        <begin position="149"/>
        <end position="163"/>
    </location>
</feature>
<feature type="region of interest" description="Disordered" evidence="1">
    <location>
        <begin position="98"/>
        <end position="177"/>
    </location>
</feature>
<dbReference type="Pfam" id="PF13730">
    <property type="entry name" value="HTH_36"/>
    <property type="match status" value="1"/>
</dbReference>
<feature type="compositionally biased region" description="Polar residues" evidence="1">
    <location>
        <begin position="111"/>
        <end position="137"/>
    </location>
</feature>
<dbReference type="Gene3D" id="1.10.10.10">
    <property type="entry name" value="Winged helix-like DNA-binding domain superfamily/Winged helix DNA-binding domain"/>
    <property type="match status" value="1"/>
</dbReference>
<dbReference type="RefSeq" id="WP_012668363.1">
    <property type="nucleotide sequence ID" value="NZ_CP023567.1"/>
</dbReference>
<keyword evidence="3" id="KW-1185">Reference proteome</keyword>
<proteinExistence type="predicted"/>